<evidence type="ECO:0000313" key="2">
    <source>
        <dbReference type="EMBL" id="KAG9233125.1"/>
    </source>
</evidence>
<feature type="compositionally biased region" description="Polar residues" evidence="1">
    <location>
        <begin position="159"/>
        <end position="177"/>
    </location>
</feature>
<accession>A0A9P7YGD8</accession>
<proteinExistence type="predicted"/>
<comment type="caution">
    <text evidence="2">The sequence shown here is derived from an EMBL/GenBank/DDBJ whole genome shotgun (WGS) entry which is preliminary data.</text>
</comment>
<feature type="region of interest" description="Disordered" evidence="1">
    <location>
        <begin position="261"/>
        <end position="293"/>
    </location>
</feature>
<reference evidence="2" key="1">
    <citation type="journal article" date="2021" name="IMA Fungus">
        <title>Genomic characterization of three marine fungi, including Emericellopsis atlantica sp. nov. with signatures of a generalist lifestyle and marine biomass degradation.</title>
        <authorList>
            <person name="Hagestad O.C."/>
            <person name="Hou L."/>
            <person name="Andersen J.H."/>
            <person name="Hansen E.H."/>
            <person name="Altermark B."/>
            <person name="Li C."/>
            <person name="Kuhnert E."/>
            <person name="Cox R.J."/>
            <person name="Crous P.W."/>
            <person name="Spatafora J.W."/>
            <person name="Lail K."/>
            <person name="Amirebrahimi M."/>
            <person name="Lipzen A."/>
            <person name="Pangilinan J."/>
            <person name="Andreopoulos W."/>
            <person name="Hayes R.D."/>
            <person name="Ng V."/>
            <person name="Grigoriev I.V."/>
            <person name="Jackson S.A."/>
            <person name="Sutton T.D.S."/>
            <person name="Dobson A.D.W."/>
            <person name="Rama T."/>
        </authorList>
    </citation>
    <scope>NUCLEOTIDE SEQUENCE</scope>
    <source>
        <strain evidence="2">TRa018bII</strain>
    </source>
</reference>
<evidence type="ECO:0000313" key="3">
    <source>
        <dbReference type="Proteomes" id="UP000824998"/>
    </source>
</evidence>
<feature type="region of interest" description="Disordered" evidence="1">
    <location>
        <begin position="148"/>
        <end position="178"/>
    </location>
</feature>
<dbReference type="Proteomes" id="UP000824998">
    <property type="component" value="Unassembled WGS sequence"/>
</dbReference>
<organism evidence="2 3">
    <name type="scientific">Amylocarpus encephaloides</name>
    <dbReference type="NCBI Taxonomy" id="45428"/>
    <lineage>
        <taxon>Eukaryota</taxon>
        <taxon>Fungi</taxon>
        <taxon>Dikarya</taxon>
        <taxon>Ascomycota</taxon>
        <taxon>Pezizomycotina</taxon>
        <taxon>Leotiomycetes</taxon>
        <taxon>Helotiales</taxon>
        <taxon>Helotiales incertae sedis</taxon>
        <taxon>Amylocarpus</taxon>
    </lineage>
</organism>
<feature type="compositionally biased region" description="Low complexity" evidence="1">
    <location>
        <begin position="99"/>
        <end position="112"/>
    </location>
</feature>
<gene>
    <name evidence="2" type="ORF">BJ875DRAFT_55132</name>
</gene>
<name>A0A9P7YGD8_9HELO</name>
<dbReference type="EMBL" id="MU251514">
    <property type="protein sequence ID" value="KAG9233125.1"/>
    <property type="molecule type" value="Genomic_DNA"/>
</dbReference>
<dbReference type="AlphaFoldDB" id="A0A9P7YGD8"/>
<protein>
    <submittedName>
        <fullName evidence="2">Uncharacterized protein</fullName>
    </submittedName>
</protein>
<evidence type="ECO:0000256" key="1">
    <source>
        <dbReference type="SAM" id="MobiDB-lite"/>
    </source>
</evidence>
<sequence length="293" mass="31987">MPVYRKIAPKPTAPVMDTPINPSAFDAEAIPQHDILKDRTTIEEGPGLATTDIPFLLVSGDVVHPCSPTLNLHFSHDMKTLFEYPPNAFSLGDGFGYQPSSGSSSSGSSVFSPPFPPEGEWRNTALLAPGASQEFSLKPMGIDLVNPPLSPATTLSSPGYSTTNTDEPSSNATSSLSPIPVFHIDSIDELAAEAPPTPGPSPPFTPSLTANSSIQARRDAKMHRKVEALFRLRKGRVPLDRCLAIYRRREDKFMAKREARIAASKADRENERRRTYYQEQEKAKEDAKKAAIL</sequence>
<keyword evidence="3" id="KW-1185">Reference proteome</keyword>
<feature type="region of interest" description="Disordered" evidence="1">
    <location>
        <begin position="98"/>
        <end position="117"/>
    </location>
</feature>